<sequence length="387" mass="42138">MKVFSCAGTAIGLAAAVLVSGTGYAEDGQSFDTKAALGEALFFDVNLSKNRTQACATCHNPDFGFVDPRPTDAGLAVSLGDDGVSLGDRNAPTASYAKFSPEFHRMEDGNYRGGQFLDGREPDIKGQAGGPPLNPVEMGMPDKASVVDRLKENAAYVKAIDALFGEGTLDDNETGYEAMKASLAAFEETDLFAPFDSKYDRYLRGEAKFSDQEELGRLLFFSQQFTNCNQCHQLKTSQVSREETFSNYEYHNIGIPVNAAARAVNGQEEGFVDPGLVNNPLVSDPEHLGKFKVPTLRNVAVTGPYMHNGVFKDLRTTVVFYNKYNSKASGAQTNPETGEPWGGPEVDGNLSLKELEHGPALDTKRIDALVAFLKTLTDKRYEHLLEE</sequence>
<dbReference type="InterPro" id="IPR004852">
    <property type="entry name" value="Di-haem_cyt_c_peroxidsae"/>
</dbReference>
<evidence type="ECO:0000313" key="11">
    <source>
        <dbReference type="Proteomes" id="UP000664096"/>
    </source>
</evidence>
<dbReference type="GO" id="GO:0030313">
    <property type="term" value="C:cell envelope"/>
    <property type="evidence" value="ECO:0007669"/>
    <property type="project" value="UniProtKB-SubCell"/>
</dbReference>
<dbReference type="SUPFAM" id="SSF46626">
    <property type="entry name" value="Cytochrome c"/>
    <property type="match status" value="2"/>
</dbReference>
<keyword evidence="6 7" id="KW-0408">Iron</keyword>
<keyword evidence="3 7" id="KW-0479">Metal-binding</keyword>
<dbReference type="AlphaFoldDB" id="A0A939J2S0"/>
<comment type="subcellular location">
    <subcellularLocation>
        <location evidence="1">Cell envelope</location>
    </subcellularLocation>
</comment>
<dbReference type="InterPro" id="IPR036909">
    <property type="entry name" value="Cyt_c-like_dom_sf"/>
</dbReference>
<keyword evidence="2 7" id="KW-0349">Heme</keyword>
<dbReference type="GO" id="GO:0046872">
    <property type="term" value="F:metal ion binding"/>
    <property type="evidence" value="ECO:0007669"/>
    <property type="project" value="UniProtKB-KW"/>
</dbReference>
<dbReference type="PROSITE" id="PS51007">
    <property type="entry name" value="CYTC"/>
    <property type="match status" value="2"/>
</dbReference>
<dbReference type="PANTHER" id="PTHR30600">
    <property type="entry name" value="CYTOCHROME C PEROXIDASE-RELATED"/>
    <property type="match status" value="1"/>
</dbReference>
<dbReference type="Proteomes" id="UP000664096">
    <property type="component" value="Unassembled WGS sequence"/>
</dbReference>
<dbReference type="GO" id="GO:0009055">
    <property type="term" value="F:electron transfer activity"/>
    <property type="evidence" value="ECO:0007669"/>
    <property type="project" value="InterPro"/>
</dbReference>
<feature type="chain" id="PRO_5036899431" evidence="8">
    <location>
        <begin position="26"/>
        <end position="387"/>
    </location>
</feature>
<comment type="caution">
    <text evidence="10">The sequence shown here is derived from an EMBL/GenBank/DDBJ whole genome shotgun (WGS) entry which is preliminary data.</text>
</comment>
<dbReference type="Pfam" id="PF03150">
    <property type="entry name" value="CCP_MauG"/>
    <property type="match status" value="1"/>
</dbReference>
<evidence type="ECO:0000256" key="1">
    <source>
        <dbReference type="ARBA" id="ARBA00004196"/>
    </source>
</evidence>
<feature type="signal peptide" evidence="8">
    <location>
        <begin position="1"/>
        <end position="25"/>
    </location>
</feature>
<name>A0A939J2S0_9HYPH</name>
<dbReference type="RefSeq" id="WP_207143343.1">
    <property type="nucleotide sequence ID" value="NZ_JAEKJZ010000007.1"/>
</dbReference>
<dbReference type="PANTHER" id="PTHR30600:SF10">
    <property type="entry name" value="BLL6722 PROTEIN"/>
    <property type="match status" value="1"/>
</dbReference>
<evidence type="ECO:0000256" key="4">
    <source>
        <dbReference type="ARBA" id="ARBA00022729"/>
    </source>
</evidence>
<evidence type="ECO:0000256" key="6">
    <source>
        <dbReference type="ARBA" id="ARBA00023004"/>
    </source>
</evidence>
<proteinExistence type="predicted"/>
<organism evidence="10 11">
    <name type="scientific">Roseibium aggregatum</name>
    <dbReference type="NCBI Taxonomy" id="187304"/>
    <lineage>
        <taxon>Bacteria</taxon>
        <taxon>Pseudomonadati</taxon>
        <taxon>Pseudomonadota</taxon>
        <taxon>Alphaproteobacteria</taxon>
        <taxon>Hyphomicrobiales</taxon>
        <taxon>Stappiaceae</taxon>
        <taxon>Roseibium</taxon>
    </lineage>
</organism>
<feature type="domain" description="Cytochrome c" evidence="9">
    <location>
        <begin position="211"/>
        <end position="377"/>
    </location>
</feature>
<dbReference type="InterPro" id="IPR051395">
    <property type="entry name" value="Cytochrome_c_Peroxidase/MauG"/>
</dbReference>
<dbReference type="GO" id="GO:0020037">
    <property type="term" value="F:heme binding"/>
    <property type="evidence" value="ECO:0007669"/>
    <property type="project" value="InterPro"/>
</dbReference>
<evidence type="ECO:0000313" key="10">
    <source>
        <dbReference type="EMBL" id="MBN9673481.1"/>
    </source>
</evidence>
<protein>
    <submittedName>
        <fullName evidence="10">Methylamine utilization protein MauG</fullName>
    </submittedName>
</protein>
<accession>A0A939J2S0</accession>
<evidence type="ECO:0000256" key="7">
    <source>
        <dbReference type="PROSITE-ProRule" id="PRU00433"/>
    </source>
</evidence>
<dbReference type="Gene3D" id="1.10.760.10">
    <property type="entry name" value="Cytochrome c-like domain"/>
    <property type="match status" value="2"/>
</dbReference>
<evidence type="ECO:0000256" key="8">
    <source>
        <dbReference type="SAM" id="SignalP"/>
    </source>
</evidence>
<dbReference type="EMBL" id="JAEKJZ010000007">
    <property type="protein sequence ID" value="MBN9673481.1"/>
    <property type="molecule type" value="Genomic_DNA"/>
</dbReference>
<evidence type="ECO:0000256" key="3">
    <source>
        <dbReference type="ARBA" id="ARBA00022723"/>
    </source>
</evidence>
<feature type="domain" description="Cytochrome c" evidence="9">
    <location>
        <begin position="33"/>
        <end position="161"/>
    </location>
</feature>
<evidence type="ECO:0000256" key="5">
    <source>
        <dbReference type="ARBA" id="ARBA00023002"/>
    </source>
</evidence>
<keyword evidence="4 8" id="KW-0732">Signal</keyword>
<dbReference type="GO" id="GO:0004130">
    <property type="term" value="F:cytochrome-c peroxidase activity"/>
    <property type="evidence" value="ECO:0007669"/>
    <property type="project" value="TreeGrafter"/>
</dbReference>
<gene>
    <name evidence="10" type="ORF">JF539_24195</name>
</gene>
<evidence type="ECO:0000256" key="2">
    <source>
        <dbReference type="ARBA" id="ARBA00022617"/>
    </source>
</evidence>
<evidence type="ECO:0000259" key="9">
    <source>
        <dbReference type="PROSITE" id="PS51007"/>
    </source>
</evidence>
<reference evidence="10" key="1">
    <citation type="submission" date="2020-12" db="EMBL/GenBank/DDBJ databases">
        <title>Oil enriched cultivation method for isolating marine PHA-producing bacteria.</title>
        <authorList>
            <person name="Zheng W."/>
            <person name="Yu S."/>
            <person name="Huang Y."/>
        </authorList>
    </citation>
    <scope>NUCLEOTIDE SEQUENCE</scope>
    <source>
        <strain evidence="10">SY-2-12</strain>
    </source>
</reference>
<dbReference type="InterPro" id="IPR009056">
    <property type="entry name" value="Cyt_c-like_dom"/>
</dbReference>
<keyword evidence="5" id="KW-0560">Oxidoreductase</keyword>